<dbReference type="EMBL" id="SRLO01000127">
    <property type="protein sequence ID" value="TNN73225.1"/>
    <property type="molecule type" value="Genomic_DNA"/>
</dbReference>
<organism evidence="1 2">
    <name type="scientific">Liparis tanakae</name>
    <name type="common">Tanaka's snailfish</name>
    <dbReference type="NCBI Taxonomy" id="230148"/>
    <lineage>
        <taxon>Eukaryota</taxon>
        <taxon>Metazoa</taxon>
        <taxon>Chordata</taxon>
        <taxon>Craniata</taxon>
        <taxon>Vertebrata</taxon>
        <taxon>Euteleostomi</taxon>
        <taxon>Actinopterygii</taxon>
        <taxon>Neopterygii</taxon>
        <taxon>Teleostei</taxon>
        <taxon>Neoteleostei</taxon>
        <taxon>Acanthomorphata</taxon>
        <taxon>Eupercaria</taxon>
        <taxon>Perciformes</taxon>
        <taxon>Cottioidei</taxon>
        <taxon>Cottales</taxon>
        <taxon>Liparidae</taxon>
        <taxon>Liparis</taxon>
    </lineage>
</organism>
<reference evidence="1 2" key="1">
    <citation type="submission" date="2019-03" db="EMBL/GenBank/DDBJ databases">
        <title>First draft genome of Liparis tanakae, snailfish: a comprehensive survey of snailfish specific genes.</title>
        <authorList>
            <person name="Kim W."/>
            <person name="Song I."/>
            <person name="Jeong J.-H."/>
            <person name="Kim D."/>
            <person name="Kim S."/>
            <person name="Ryu S."/>
            <person name="Song J.Y."/>
            <person name="Lee S.K."/>
        </authorList>
    </citation>
    <scope>NUCLEOTIDE SEQUENCE [LARGE SCALE GENOMIC DNA]</scope>
    <source>
        <tissue evidence="1">Muscle</tissue>
    </source>
</reference>
<evidence type="ECO:0000313" key="2">
    <source>
        <dbReference type="Proteomes" id="UP000314294"/>
    </source>
</evidence>
<proteinExistence type="predicted"/>
<evidence type="ECO:0000313" key="1">
    <source>
        <dbReference type="EMBL" id="TNN73225.1"/>
    </source>
</evidence>
<gene>
    <name evidence="1" type="ORF">EYF80_016556</name>
</gene>
<accession>A0A4Z2I6Z0</accession>
<keyword evidence="2" id="KW-1185">Reference proteome</keyword>
<comment type="caution">
    <text evidence="1">The sequence shown here is derived from an EMBL/GenBank/DDBJ whole genome shotgun (WGS) entry which is preliminary data.</text>
</comment>
<dbReference type="Proteomes" id="UP000314294">
    <property type="component" value="Unassembled WGS sequence"/>
</dbReference>
<protein>
    <submittedName>
        <fullName evidence="1">Uncharacterized protein</fullName>
    </submittedName>
</protein>
<name>A0A4Z2I6Z0_9TELE</name>
<sequence>MVGVGSPNASQVRVTWSTISEVLWFTMYVILGLTVDTKTNVVTKARAPQHEQLAQQHKCNTSKKQLDVIAINSTRQHGRLPDICCGIHLGLPYPDGREH</sequence>
<dbReference type="AlphaFoldDB" id="A0A4Z2I6Z0"/>